<comment type="caution">
    <text evidence="1">The sequence shown here is derived from an EMBL/GenBank/DDBJ whole genome shotgun (WGS) entry which is preliminary data.</text>
</comment>
<gene>
    <name evidence="1" type="ORF">BDA99DRAFT_558962</name>
</gene>
<protein>
    <submittedName>
        <fullName evidence="1">Uncharacterized protein</fullName>
    </submittedName>
</protein>
<proteinExistence type="predicted"/>
<keyword evidence="2" id="KW-1185">Reference proteome</keyword>
<reference evidence="1" key="1">
    <citation type="journal article" date="2022" name="IScience">
        <title>Evolution of zygomycete secretomes and the origins of terrestrial fungal ecologies.</title>
        <authorList>
            <person name="Chang Y."/>
            <person name="Wang Y."/>
            <person name="Mondo S."/>
            <person name="Ahrendt S."/>
            <person name="Andreopoulos W."/>
            <person name="Barry K."/>
            <person name="Beard J."/>
            <person name="Benny G.L."/>
            <person name="Blankenship S."/>
            <person name="Bonito G."/>
            <person name="Cuomo C."/>
            <person name="Desiro A."/>
            <person name="Gervers K.A."/>
            <person name="Hundley H."/>
            <person name="Kuo A."/>
            <person name="LaButti K."/>
            <person name="Lang B.F."/>
            <person name="Lipzen A."/>
            <person name="O'Donnell K."/>
            <person name="Pangilinan J."/>
            <person name="Reynolds N."/>
            <person name="Sandor L."/>
            <person name="Smith M.E."/>
            <person name="Tsang A."/>
            <person name="Grigoriev I.V."/>
            <person name="Stajich J.E."/>
            <person name="Spatafora J.W."/>
        </authorList>
    </citation>
    <scope>NUCLEOTIDE SEQUENCE</scope>
    <source>
        <strain evidence="1">RSA 2281</strain>
    </source>
</reference>
<accession>A0AAD5PEF0</accession>
<dbReference type="EMBL" id="JAIXMP010000011">
    <property type="protein sequence ID" value="KAI9264849.1"/>
    <property type="molecule type" value="Genomic_DNA"/>
</dbReference>
<organism evidence="1 2">
    <name type="scientific">Phascolomyces articulosus</name>
    <dbReference type="NCBI Taxonomy" id="60185"/>
    <lineage>
        <taxon>Eukaryota</taxon>
        <taxon>Fungi</taxon>
        <taxon>Fungi incertae sedis</taxon>
        <taxon>Mucoromycota</taxon>
        <taxon>Mucoromycotina</taxon>
        <taxon>Mucoromycetes</taxon>
        <taxon>Mucorales</taxon>
        <taxon>Lichtheimiaceae</taxon>
        <taxon>Phascolomyces</taxon>
    </lineage>
</organism>
<sequence length="186" mass="21075">MSAEENGQQQPRAIPIINNNNLIYLCMDNIDFKDIRQEHSSDIIPFNDNNQSPTATRMHMREITFCGGRPEISESRNTKSSCTYPSRDVWGTFIMSCSHVEHLDLGMTTDEVSLVSFVEAITSSMKQLHTLQLKDYGFITHLPHPGVCTNLHLLSHLSHQLESLGSHRCCIHVNELEALVNKLILM</sequence>
<dbReference type="AlphaFoldDB" id="A0AAD5PEF0"/>
<reference evidence="1" key="2">
    <citation type="submission" date="2023-02" db="EMBL/GenBank/DDBJ databases">
        <authorList>
            <consortium name="DOE Joint Genome Institute"/>
            <person name="Mondo S.J."/>
            <person name="Chang Y."/>
            <person name="Wang Y."/>
            <person name="Ahrendt S."/>
            <person name="Andreopoulos W."/>
            <person name="Barry K."/>
            <person name="Beard J."/>
            <person name="Benny G.L."/>
            <person name="Blankenship S."/>
            <person name="Bonito G."/>
            <person name="Cuomo C."/>
            <person name="Desiro A."/>
            <person name="Gervers K.A."/>
            <person name="Hundley H."/>
            <person name="Kuo A."/>
            <person name="LaButti K."/>
            <person name="Lang B.F."/>
            <person name="Lipzen A."/>
            <person name="O'Donnell K."/>
            <person name="Pangilinan J."/>
            <person name="Reynolds N."/>
            <person name="Sandor L."/>
            <person name="Smith M.W."/>
            <person name="Tsang A."/>
            <person name="Grigoriev I.V."/>
            <person name="Stajich J.E."/>
            <person name="Spatafora J.W."/>
        </authorList>
    </citation>
    <scope>NUCLEOTIDE SEQUENCE</scope>
    <source>
        <strain evidence="1">RSA 2281</strain>
    </source>
</reference>
<evidence type="ECO:0000313" key="1">
    <source>
        <dbReference type="EMBL" id="KAI9264849.1"/>
    </source>
</evidence>
<evidence type="ECO:0000313" key="2">
    <source>
        <dbReference type="Proteomes" id="UP001209540"/>
    </source>
</evidence>
<name>A0AAD5PEF0_9FUNG</name>
<dbReference type="Proteomes" id="UP001209540">
    <property type="component" value="Unassembled WGS sequence"/>
</dbReference>